<dbReference type="GO" id="GO:0003755">
    <property type="term" value="F:peptidyl-prolyl cis-trans isomerase activity"/>
    <property type="evidence" value="ECO:0007669"/>
    <property type="project" value="UniProtKB-KW"/>
</dbReference>
<dbReference type="InterPro" id="IPR036824">
    <property type="entry name" value="Nucleoplasmin_core_dom_sf"/>
</dbReference>
<accession>A0A4Y7KLF7</accession>
<dbReference type="SUPFAM" id="SSF54534">
    <property type="entry name" value="FKBP-like"/>
    <property type="match status" value="1"/>
</dbReference>
<dbReference type="SUPFAM" id="SSF69203">
    <property type="entry name" value="Nucleoplasmin-like core domain"/>
    <property type="match status" value="1"/>
</dbReference>
<sequence length="480" mass="52803">MAFWGVEIKAGKPFVHTYDDDLGRLHISQATLGIGGTKQRSVVECTVGDKAPILLCALLPGKNETSPLDLEFEEEDKVILSVHGPRSVHLTGYYLGSNGHDDYNDDESDSVDGISGEDTDSEEFNYDSDNDNDDEYLEDDGEDLDMFPSGKSAVVIEEIEDDEKPTENGNANSKHPKKSDGADNEKQIVVKDNALGSEDEDEDGFPITSTNKNKEVKSEKNLTKDGKKVEDGSVQGAGAKRKNESIIQDSNAEKLSEEAKVSSVIGQESDNKSKKKRKKGKKGVAEDEEKSDKMVEDRVEDKPKEEQPNDKSVDNADQDDGQVKKKKNKKKNKAQESDASASKEVAEKKAPTVVTEDKKEKKRSQVRTFDNGMVIEELGMGKADAKKADNGSKVSMRYIGKLKSNGKIFDSNIRGPPFQFRLGVGQVIKGWDVGVKGMRVGDKRRLTLPPSMGYGAKGMPPQIPQNAWLVFDVELVDVRK</sequence>
<evidence type="ECO:0000256" key="1">
    <source>
        <dbReference type="ARBA" id="ARBA00000971"/>
    </source>
</evidence>
<feature type="domain" description="PPIase FKBP-type" evidence="7">
    <location>
        <begin position="391"/>
        <end position="479"/>
    </location>
</feature>
<dbReference type="OrthoDB" id="1902587at2759"/>
<dbReference type="EMBL" id="CM010722">
    <property type="protein sequence ID" value="RZC73222.1"/>
    <property type="molecule type" value="Genomic_DNA"/>
</dbReference>
<evidence type="ECO:0000256" key="5">
    <source>
        <dbReference type="PROSITE-ProRule" id="PRU00277"/>
    </source>
</evidence>
<dbReference type="Pfam" id="PF00254">
    <property type="entry name" value="FKBP_C"/>
    <property type="match status" value="1"/>
</dbReference>
<feature type="compositionally biased region" description="Basic and acidic residues" evidence="6">
    <location>
        <begin position="178"/>
        <end position="189"/>
    </location>
</feature>
<keyword evidence="3 4" id="KW-0413">Isomerase</keyword>
<keyword evidence="2 4" id="KW-0697">Rotamase</keyword>
<proteinExistence type="inferred from homology"/>
<dbReference type="Pfam" id="PF17800">
    <property type="entry name" value="NPL"/>
    <property type="match status" value="1"/>
</dbReference>
<dbReference type="AlphaFoldDB" id="A0A4Y7KLF7"/>
<feature type="compositionally biased region" description="Acidic residues" evidence="6">
    <location>
        <begin position="103"/>
        <end position="145"/>
    </location>
</feature>
<organism evidence="8 9">
    <name type="scientific">Papaver somniferum</name>
    <name type="common">Opium poppy</name>
    <dbReference type="NCBI Taxonomy" id="3469"/>
    <lineage>
        <taxon>Eukaryota</taxon>
        <taxon>Viridiplantae</taxon>
        <taxon>Streptophyta</taxon>
        <taxon>Embryophyta</taxon>
        <taxon>Tracheophyta</taxon>
        <taxon>Spermatophyta</taxon>
        <taxon>Magnoliopsida</taxon>
        <taxon>Ranunculales</taxon>
        <taxon>Papaveraceae</taxon>
        <taxon>Papaveroideae</taxon>
        <taxon>Papaver</taxon>
    </lineage>
</organism>
<dbReference type="Gramene" id="RZC73222">
    <property type="protein sequence ID" value="RZC73222"/>
    <property type="gene ID" value="C5167_048704"/>
</dbReference>
<dbReference type="STRING" id="3469.A0A4Y7KLF7"/>
<evidence type="ECO:0000259" key="7">
    <source>
        <dbReference type="PROSITE" id="PS50059"/>
    </source>
</evidence>
<gene>
    <name evidence="8" type="ORF">C5167_048704</name>
</gene>
<dbReference type="PANTHER" id="PTHR43811">
    <property type="entry name" value="FKBP-TYPE PEPTIDYL-PROLYL CIS-TRANS ISOMERASE FKPA"/>
    <property type="match status" value="1"/>
</dbReference>
<evidence type="ECO:0000256" key="4">
    <source>
        <dbReference type="PIRNR" id="PIRNR001473"/>
    </source>
</evidence>
<feature type="compositionally biased region" description="Basic residues" evidence="6">
    <location>
        <begin position="273"/>
        <end position="282"/>
    </location>
</feature>
<feature type="compositionally biased region" description="Basic and acidic residues" evidence="6">
    <location>
        <begin position="344"/>
        <end position="359"/>
    </location>
</feature>
<dbReference type="InterPro" id="IPR046357">
    <property type="entry name" value="PPIase_dom_sf"/>
</dbReference>
<evidence type="ECO:0000256" key="3">
    <source>
        <dbReference type="ARBA" id="ARBA00023235"/>
    </source>
</evidence>
<dbReference type="Gene3D" id="3.10.50.40">
    <property type="match status" value="1"/>
</dbReference>
<feature type="compositionally biased region" description="Basic and acidic residues" evidence="6">
    <location>
        <begin position="212"/>
        <end position="231"/>
    </location>
</feature>
<dbReference type="InterPro" id="IPR023566">
    <property type="entry name" value="PPIase_Fpr3/Fpr4-like"/>
</dbReference>
<dbReference type="EC" id="5.2.1.8" evidence="4"/>
<evidence type="ECO:0000256" key="2">
    <source>
        <dbReference type="ARBA" id="ARBA00023110"/>
    </source>
</evidence>
<feature type="compositionally biased region" description="Basic and acidic residues" evidence="6">
    <location>
        <begin position="251"/>
        <end position="260"/>
    </location>
</feature>
<dbReference type="PIRSF" id="PIRSF001473">
    <property type="entry name" value="FK506-bp_FPR3"/>
    <property type="match status" value="1"/>
</dbReference>
<comment type="similarity">
    <text evidence="4">Belongs to the FKBP-type PPIase family.</text>
</comment>
<dbReference type="PANTHER" id="PTHR43811:SF19">
    <property type="entry name" value="39 KDA FK506-BINDING NUCLEAR PROTEIN"/>
    <property type="match status" value="1"/>
</dbReference>
<evidence type="ECO:0000313" key="9">
    <source>
        <dbReference type="Proteomes" id="UP000316621"/>
    </source>
</evidence>
<comment type="catalytic activity">
    <reaction evidence="1 4 5">
        <text>[protein]-peptidylproline (omega=180) = [protein]-peptidylproline (omega=0)</text>
        <dbReference type="Rhea" id="RHEA:16237"/>
        <dbReference type="Rhea" id="RHEA-COMP:10747"/>
        <dbReference type="Rhea" id="RHEA-COMP:10748"/>
        <dbReference type="ChEBI" id="CHEBI:83833"/>
        <dbReference type="ChEBI" id="CHEBI:83834"/>
        <dbReference type="EC" id="5.2.1.8"/>
    </reaction>
</comment>
<protein>
    <recommendedName>
        <fullName evidence="4">FK506-binding protein</fullName>
        <ecNumber evidence="4">5.2.1.8</ecNumber>
    </recommendedName>
</protein>
<evidence type="ECO:0000313" key="8">
    <source>
        <dbReference type="EMBL" id="RZC73222.1"/>
    </source>
</evidence>
<name>A0A4Y7KLF7_PAPSO</name>
<keyword evidence="9" id="KW-1185">Reference proteome</keyword>
<feature type="compositionally biased region" description="Basic and acidic residues" evidence="6">
    <location>
        <begin position="290"/>
        <end position="314"/>
    </location>
</feature>
<dbReference type="Proteomes" id="UP000316621">
    <property type="component" value="Chromosome 8"/>
</dbReference>
<dbReference type="GO" id="GO:0005634">
    <property type="term" value="C:nucleus"/>
    <property type="evidence" value="ECO:0007669"/>
    <property type="project" value="UniProtKB-ARBA"/>
</dbReference>
<dbReference type="InterPro" id="IPR041232">
    <property type="entry name" value="NPL"/>
</dbReference>
<reference evidence="8 9" key="1">
    <citation type="journal article" date="2018" name="Science">
        <title>The opium poppy genome and morphinan production.</title>
        <authorList>
            <person name="Guo L."/>
            <person name="Winzer T."/>
            <person name="Yang X."/>
            <person name="Li Y."/>
            <person name="Ning Z."/>
            <person name="He Z."/>
            <person name="Teodor R."/>
            <person name="Lu Y."/>
            <person name="Bowser T.A."/>
            <person name="Graham I.A."/>
            <person name="Ye K."/>
        </authorList>
    </citation>
    <scope>NUCLEOTIDE SEQUENCE [LARGE SCALE GENOMIC DNA]</scope>
    <source>
        <strain evidence="9">cv. HN1</strain>
        <tissue evidence="8">Leaves</tissue>
    </source>
</reference>
<dbReference type="PROSITE" id="PS50059">
    <property type="entry name" value="FKBP_PPIASE"/>
    <property type="match status" value="1"/>
</dbReference>
<dbReference type="InterPro" id="IPR001179">
    <property type="entry name" value="PPIase_FKBP_dom"/>
</dbReference>
<dbReference type="OMA" id="KVEMRYI"/>
<dbReference type="Gene3D" id="2.60.120.340">
    <property type="entry name" value="Nucleoplasmin core domain"/>
    <property type="match status" value="1"/>
</dbReference>
<feature type="region of interest" description="Disordered" evidence="6">
    <location>
        <begin position="100"/>
        <end position="364"/>
    </location>
</feature>
<evidence type="ECO:0000256" key="6">
    <source>
        <dbReference type="SAM" id="MobiDB-lite"/>
    </source>
</evidence>
<dbReference type="FunFam" id="3.10.50.40:FF:000006">
    <property type="entry name" value="Peptidyl-prolyl cis-trans isomerase"/>
    <property type="match status" value="1"/>
</dbReference>